<sequence length="301" mass="34360">MLQVGIFTGYFPYGLEETAKRIRDLGFNTVQLDLTFKDMDLSTENITKEKCIKIRDTFRRYNLPISCISSYTNLTDPIPGRRKANLDRLKKIIEHAHDLGSPYVPSETGTFHPDSDWIHHPKNKTEQGYEECRDIIKELVDFSRDHGVTFVVETYVNNVIGSIEESLRLFADIDDPHLKLAMDPTNYFEEHNIGDIDGTLNRIFDALSDKIVFAHAKDVKLVQEDKGVQLTEVTATEGHSLRGVGKIELPAPGLGDLNYNLYLRRLAKAHPNLPIIIEHLEEEDIPRAKKFLDQKLMEEGV</sequence>
<dbReference type="InterPro" id="IPR050312">
    <property type="entry name" value="IolE/XylAMocC-like"/>
</dbReference>
<dbReference type="SUPFAM" id="SSF51658">
    <property type="entry name" value="Xylose isomerase-like"/>
    <property type="match status" value="1"/>
</dbReference>
<dbReference type="Pfam" id="PF01261">
    <property type="entry name" value="AP_endonuc_2"/>
    <property type="match status" value="1"/>
</dbReference>
<evidence type="ECO:0000313" key="3">
    <source>
        <dbReference type="Proteomes" id="UP000707206"/>
    </source>
</evidence>
<feature type="domain" description="Xylose isomerase-like TIM barrel" evidence="1">
    <location>
        <begin position="21"/>
        <end position="293"/>
    </location>
</feature>
<evidence type="ECO:0000259" key="1">
    <source>
        <dbReference type="Pfam" id="PF01261"/>
    </source>
</evidence>
<dbReference type="InterPro" id="IPR036237">
    <property type="entry name" value="Xyl_isomerase-like_sf"/>
</dbReference>
<dbReference type="GO" id="GO:0016853">
    <property type="term" value="F:isomerase activity"/>
    <property type="evidence" value="ECO:0007669"/>
    <property type="project" value="UniProtKB-KW"/>
</dbReference>
<name>A0A967AT60_9FLAO</name>
<comment type="caution">
    <text evidence="2">The sequence shown here is derived from an EMBL/GenBank/DDBJ whole genome shotgun (WGS) entry which is preliminary data.</text>
</comment>
<dbReference type="InterPro" id="IPR013022">
    <property type="entry name" value="Xyl_isomerase-like_TIM-brl"/>
</dbReference>
<dbReference type="RefSeq" id="WP_152574059.1">
    <property type="nucleotide sequence ID" value="NZ_VIKU02000002.1"/>
</dbReference>
<organism evidence="2 3">
    <name type="scientific">Pelagihabitans pacificus</name>
    <dbReference type="NCBI Taxonomy" id="2696054"/>
    <lineage>
        <taxon>Bacteria</taxon>
        <taxon>Pseudomonadati</taxon>
        <taxon>Bacteroidota</taxon>
        <taxon>Flavobacteriia</taxon>
        <taxon>Flavobacteriales</taxon>
        <taxon>Flavobacteriaceae</taxon>
        <taxon>Pelagihabitans</taxon>
    </lineage>
</organism>
<keyword evidence="2" id="KW-0413">Isomerase</keyword>
<gene>
    <name evidence="2" type="ORF">FK220_009425</name>
</gene>
<proteinExistence type="predicted"/>
<dbReference type="Gene3D" id="3.20.20.150">
    <property type="entry name" value="Divalent-metal-dependent TIM barrel enzymes"/>
    <property type="match status" value="1"/>
</dbReference>
<protein>
    <submittedName>
        <fullName evidence="2">Sugar phosphate isomerase/epimerase</fullName>
    </submittedName>
</protein>
<dbReference type="PANTHER" id="PTHR12110:SF21">
    <property type="entry name" value="XYLOSE ISOMERASE-LIKE TIM BARREL DOMAIN-CONTAINING PROTEIN"/>
    <property type="match status" value="1"/>
</dbReference>
<dbReference type="EMBL" id="VIKU02000002">
    <property type="protein sequence ID" value="NHF59559.1"/>
    <property type="molecule type" value="Genomic_DNA"/>
</dbReference>
<dbReference type="PANTHER" id="PTHR12110">
    <property type="entry name" value="HYDROXYPYRUVATE ISOMERASE"/>
    <property type="match status" value="1"/>
</dbReference>
<reference evidence="2" key="1">
    <citation type="submission" date="2019-07" db="EMBL/GenBank/DDBJ databases">
        <authorList>
            <person name="De-Chao Zhang Q."/>
        </authorList>
    </citation>
    <scope>NUCLEOTIDE SEQUENCE</scope>
    <source>
        <strain evidence="2">TP-CH-4</strain>
    </source>
</reference>
<keyword evidence="3" id="KW-1185">Reference proteome</keyword>
<reference evidence="2" key="2">
    <citation type="submission" date="2020-03" db="EMBL/GenBank/DDBJ databases">
        <title>Flavobacteriaceae bacterium strain TP-CH-4, a member of the family Flavobacteriaceae isolated from a deep-sea seamount.</title>
        <authorList>
            <person name="Zhang D.-C."/>
        </authorList>
    </citation>
    <scope>NUCLEOTIDE SEQUENCE</scope>
    <source>
        <strain evidence="2">TP-CH-4</strain>
    </source>
</reference>
<evidence type="ECO:0000313" key="2">
    <source>
        <dbReference type="EMBL" id="NHF59559.1"/>
    </source>
</evidence>
<dbReference type="AlphaFoldDB" id="A0A967AT60"/>
<dbReference type="Proteomes" id="UP000707206">
    <property type="component" value="Unassembled WGS sequence"/>
</dbReference>
<accession>A0A967AT60</accession>